<protein>
    <submittedName>
        <fullName evidence="3">Kelch motif/Galactose oxidase, central domain containing protein, putative</fullName>
    </submittedName>
</protein>
<keyword evidence="2" id="KW-0677">Repeat</keyword>
<sequence length="413" mass="47640">MGAYGWVKSPFQLFLFLSSISFRMNRNITRVICQFYYYYYYYFPTCVMPQLLPLNYKWEVVKCNQYPPGRIGHTFCANDEGTKAYVYGGVSDADEVSSYLGDFWEYDTEKKTWTQKELTGSKQYDRAFHTAVWYNNKIYVFGGCNGRCRFNKLFTITADGYCEVVETGEMLPTTRYCHTAVMFEGGMYIFAGKCGGRNSNKRLSDLLVCNLSTTHTWTRCVQTGEIPPFRSAHAALTYGRTMMIFGGRSTEGQCCDDFYLYHFDTCVWRKVNYPTSHPAQHSYFGRARNSAVVHNGSVIVFGGWNGKKKLNDLFIYNVEANVFDNTNEQDPNCPSRRECHVAVMCRDTMVVFGGRFRGTFMSDTTELYIGPRSMVGAVRDWMAENYMPEEYMGRMPLRLQDVFREHSRLCGAV</sequence>
<dbReference type="OrthoDB" id="10250130at2759"/>
<keyword evidence="4" id="KW-1185">Reference proteome</keyword>
<keyword evidence="1" id="KW-0880">Kelch repeat</keyword>
<dbReference type="SUPFAM" id="SSF117281">
    <property type="entry name" value="Kelch motif"/>
    <property type="match status" value="1"/>
</dbReference>
<organism evidence="3 4">
    <name type="scientific">Angomonas deanei</name>
    <dbReference type="NCBI Taxonomy" id="59799"/>
    <lineage>
        <taxon>Eukaryota</taxon>
        <taxon>Discoba</taxon>
        <taxon>Euglenozoa</taxon>
        <taxon>Kinetoplastea</taxon>
        <taxon>Metakinetoplastina</taxon>
        <taxon>Trypanosomatida</taxon>
        <taxon>Trypanosomatidae</taxon>
        <taxon>Strigomonadinae</taxon>
        <taxon>Angomonas</taxon>
    </lineage>
</organism>
<gene>
    <name evidence="3" type="ORF">ADEAN_000635900</name>
</gene>
<evidence type="ECO:0000256" key="2">
    <source>
        <dbReference type="ARBA" id="ARBA00022737"/>
    </source>
</evidence>
<dbReference type="EMBL" id="LR877156">
    <property type="protein sequence ID" value="CAD2218866.1"/>
    <property type="molecule type" value="Genomic_DNA"/>
</dbReference>
<dbReference type="InterPro" id="IPR006652">
    <property type="entry name" value="Kelch_1"/>
</dbReference>
<dbReference type="Pfam" id="PF24681">
    <property type="entry name" value="Kelch_KLHDC2_KLHL20_DRC7"/>
    <property type="match status" value="1"/>
</dbReference>
<dbReference type="Proteomes" id="UP000515908">
    <property type="component" value="Chromosome 12"/>
</dbReference>
<evidence type="ECO:0000313" key="4">
    <source>
        <dbReference type="Proteomes" id="UP000515908"/>
    </source>
</evidence>
<dbReference type="AlphaFoldDB" id="A0A7G2CGJ5"/>
<name>A0A7G2CGJ5_9TRYP</name>
<evidence type="ECO:0000256" key="1">
    <source>
        <dbReference type="ARBA" id="ARBA00022441"/>
    </source>
</evidence>
<dbReference type="VEuPathDB" id="TriTrypDB:ADEAN_000635900"/>
<evidence type="ECO:0000313" key="3">
    <source>
        <dbReference type="EMBL" id="CAD2218866.1"/>
    </source>
</evidence>
<accession>A0A7G2CGJ5</accession>
<dbReference type="InterPro" id="IPR015915">
    <property type="entry name" value="Kelch-typ_b-propeller"/>
</dbReference>
<dbReference type="Pfam" id="PF01344">
    <property type="entry name" value="Kelch_1"/>
    <property type="match status" value="2"/>
</dbReference>
<dbReference type="Gene3D" id="2.120.10.80">
    <property type="entry name" value="Kelch-type beta propeller"/>
    <property type="match status" value="2"/>
</dbReference>
<proteinExistence type="predicted"/>
<reference evidence="3 4" key="1">
    <citation type="submission" date="2020-08" db="EMBL/GenBank/DDBJ databases">
        <authorList>
            <person name="Newling K."/>
            <person name="Davey J."/>
            <person name="Forrester S."/>
        </authorList>
    </citation>
    <scope>NUCLEOTIDE SEQUENCE [LARGE SCALE GENOMIC DNA]</scope>
    <source>
        <strain evidence="4">Crithidia deanei Carvalho (ATCC PRA-265)</strain>
    </source>
</reference>
<dbReference type="PANTHER" id="PTHR46093">
    <property type="entry name" value="ACYL-COA-BINDING DOMAIN-CONTAINING PROTEIN 5"/>
    <property type="match status" value="1"/>
</dbReference>
<dbReference type="PANTHER" id="PTHR46093:SF18">
    <property type="entry name" value="FIBRONECTIN TYPE-III DOMAIN-CONTAINING PROTEIN"/>
    <property type="match status" value="1"/>
</dbReference>